<organism evidence="5 6">
    <name type="scientific">[Roseibacterium] beibuensis</name>
    <dbReference type="NCBI Taxonomy" id="1193142"/>
    <lineage>
        <taxon>Bacteria</taxon>
        <taxon>Pseudomonadati</taxon>
        <taxon>Pseudomonadota</taxon>
        <taxon>Alphaproteobacteria</taxon>
        <taxon>Rhodobacterales</taxon>
        <taxon>Roseobacteraceae</taxon>
        <taxon>Roseicyclus</taxon>
    </lineage>
</organism>
<proteinExistence type="inferred from homology"/>
<evidence type="ECO:0000256" key="4">
    <source>
        <dbReference type="PIRNR" id="PIRNR038994"/>
    </source>
</evidence>
<evidence type="ECO:0000313" key="6">
    <source>
        <dbReference type="Proteomes" id="UP001499910"/>
    </source>
</evidence>
<keyword evidence="2" id="KW-0479">Metal-binding</keyword>
<gene>
    <name evidence="5" type="primary">nagA</name>
    <name evidence="5" type="ORF">GCM10023209_09900</name>
</gene>
<dbReference type="PANTHER" id="PTHR11113">
    <property type="entry name" value="N-ACETYLGLUCOSAMINE-6-PHOSPHATE DEACETYLASE"/>
    <property type="match status" value="1"/>
</dbReference>
<comment type="caution">
    <text evidence="5">The sequence shown here is derived from an EMBL/GenBank/DDBJ whole genome shotgun (WGS) entry which is preliminary data.</text>
</comment>
<comment type="similarity">
    <text evidence="1 4">Belongs to the metallo-dependent hydrolases superfamily. NagA family.</text>
</comment>
<protein>
    <submittedName>
        <fullName evidence="5">N-acetylglucosamine-6-phosphate deacetylase</fullName>
    </submittedName>
</protein>
<dbReference type="RefSeq" id="WP_259546334.1">
    <property type="nucleotide sequence ID" value="NZ_BAABHW010000001.1"/>
</dbReference>
<keyword evidence="6" id="KW-1185">Reference proteome</keyword>
<evidence type="ECO:0000256" key="1">
    <source>
        <dbReference type="ARBA" id="ARBA00010716"/>
    </source>
</evidence>
<dbReference type="InterPro" id="IPR003764">
    <property type="entry name" value="GlcNAc_6-P_deAcase"/>
</dbReference>
<dbReference type="Proteomes" id="UP001499910">
    <property type="component" value="Unassembled WGS sequence"/>
</dbReference>
<dbReference type="SUPFAM" id="SSF51556">
    <property type="entry name" value="Metallo-dependent hydrolases"/>
    <property type="match status" value="1"/>
</dbReference>
<dbReference type="PANTHER" id="PTHR11113:SF14">
    <property type="entry name" value="N-ACETYLGLUCOSAMINE-6-PHOSPHATE DEACETYLASE"/>
    <property type="match status" value="1"/>
</dbReference>
<accession>A0ABP9L3T6</accession>
<reference evidence="6" key="1">
    <citation type="journal article" date="2019" name="Int. J. Syst. Evol. Microbiol.">
        <title>The Global Catalogue of Microorganisms (GCM) 10K type strain sequencing project: providing services to taxonomists for standard genome sequencing and annotation.</title>
        <authorList>
            <consortium name="The Broad Institute Genomics Platform"/>
            <consortium name="The Broad Institute Genome Sequencing Center for Infectious Disease"/>
            <person name="Wu L."/>
            <person name="Ma J."/>
        </authorList>
    </citation>
    <scope>NUCLEOTIDE SEQUENCE [LARGE SCALE GENOMIC DNA]</scope>
    <source>
        <strain evidence="6">JCM 18015</strain>
    </source>
</reference>
<dbReference type="InterPro" id="IPR032466">
    <property type="entry name" value="Metal_Hydrolase"/>
</dbReference>
<dbReference type="InterPro" id="IPR011059">
    <property type="entry name" value="Metal-dep_hydrolase_composite"/>
</dbReference>
<dbReference type="Gene3D" id="3.20.20.140">
    <property type="entry name" value="Metal-dependent hydrolases"/>
    <property type="match status" value="1"/>
</dbReference>
<dbReference type="EMBL" id="BAABHW010000001">
    <property type="protein sequence ID" value="GAA5068819.1"/>
    <property type="molecule type" value="Genomic_DNA"/>
</dbReference>
<sequence>MKLGSVDLLDGAGLHRGMEIEIKGGRIAALRKGKAREDAPLLCPAPLDIQVNGGAGRMLGECEAPGDVLEILAAHRHLGTGAILPTLISDTPQAISRAISLIAAAKAADPGILGLHLEGPHLAIAGAHDPGRLRDLTDADVDRYLAARARVGVLMITLAPERANPQQIARLSEGGVIVALGHSDCDYDTACAALEAGARMVTHLFNAMSGLHHRRPGLVGAALDRAAWFGLIADGHHVHDAALRLALRARPEAAIPVSDAMAVAGTDRTGFTLNGRAITRKAGRLTLEDGTLAGADLSLVEGLRHIRQVMELPWQEVLPMGFDRPHRLLFGVPNRITEGAPAHLLKLEKGNLSVLDAKDWRALSAQS</sequence>
<evidence type="ECO:0000256" key="3">
    <source>
        <dbReference type="ARBA" id="ARBA00022801"/>
    </source>
</evidence>
<dbReference type="PIRSF" id="PIRSF038994">
    <property type="entry name" value="NagA"/>
    <property type="match status" value="1"/>
</dbReference>
<evidence type="ECO:0000313" key="5">
    <source>
        <dbReference type="EMBL" id="GAA5068819.1"/>
    </source>
</evidence>
<dbReference type="Gene3D" id="2.30.40.10">
    <property type="entry name" value="Urease, subunit C, domain 1"/>
    <property type="match status" value="1"/>
</dbReference>
<evidence type="ECO:0000256" key="2">
    <source>
        <dbReference type="ARBA" id="ARBA00022723"/>
    </source>
</evidence>
<keyword evidence="3 4" id="KW-0378">Hydrolase</keyword>
<keyword evidence="4" id="KW-0119">Carbohydrate metabolism</keyword>
<name>A0ABP9L3T6_9RHOB</name>